<keyword evidence="4" id="KW-0804">Transcription</keyword>
<evidence type="ECO:0000256" key="3">
    <source>
        <dbReference type="ARBA" id="ARBA00023015"/>
    </source>
</evidence>
<name>A0A516Q271_9ACTN</name>
<dbReference type="Proteomes" id="UP000319263">
    <property type="component" value="Chromosome"/>
</dbReference>
<evidence type="ECO:0000256" key="4">
    <source>
        <dbReference type="ARBA" id="ARBA00023163"/>
    </source>
</evidence>
<dbReference type="InterPro" id="IPR036388">
    <property type="entry name" value="WH-like_DNA-bd_sf"/>
</dbReference>
<dbReference type="SMART" id="SM00420">
    <property type="entry name" value="HTH_DEOR"/>
    <property type="match status" value="1"/>
</dbReference>
<dbReference type="PANTHER" id="PTHR30363">
    <property type="entry name" value="HTH-TYPE TRANSCRIPTIONAL REGULATOR SRLR-RELATED"/>
    <property type="match status" value="1"/>
</dbReference>
<evidence type="ECO:0000256" key="1">
    <source>
        <dbReference type="ARBA" id="ARBA00021390"/>
    </source>
</evidence>
<keyword evidence="8" id="KW-1185">Reference proteome</keyword>
<dbReference type="PANTHER" id="PTHR30363:SF4">
    <property type="entry name" value="GLYCEROL-3-PHOSPHATE REGULON REPRESSOR"/>
    <property type="match status" value="1"/>
</dbReference>
<dbReference type="InterPro" id="IPR050313">
    <property type="entry name" value="Carb_Metab_HTH_regulators"/>
</dbReference>
<protein>
    <recommendedName>
        <fullName evidence="1">Lactose phosphotransferase system repressor</fullName>
    </recommendedName>
</protein>
<keyword evidence="3" id="KW-0805">Transcription regulation</keyword>
<dbReference type="KEGG" id="mik:FOE78_16510"/>
<keyword evidence="2" id="KW-0678">Repressor</keyword>
<proteinExistence type="predicted"/>
<evidence type="ECO:0000313" key="7">
    <source>
        <dbReference type="EMBL" id="QDP97311.1"/>
    </source>
</evidence>
<reference evidence="7 8" key="1">
    <citation type="submission" date="2019-07" db="EMBL/GenBank/DDBJ databases">
        <title>Microlunatus dokdonensis sp. nov. isolated from the rhizospheric soil of the wild plant Elymus tsukushiensis.</title>
        <authorList>
            <person name="Ghim S.-Y."/>
            <person name="Hwang Y.-J."/>
            <person name="Son J.-S."/>
            <person name="Shin J.-H."/>
        </authorList>
    </citation>
    <scope>NUCLEOTIDE SEQUENCE [LARGE SCALE GENOMIC DNA]</scope>
    <source>
        <strain evidence="7 8">KUDC0627</strain>
    </source>
</reference>
<dbReference type="InterPro" id="IPR036390">
    <property type="entry name" value="WH_DNA-bd_sf"/>
</dbReference>
<dbReference type="Gene3D" id="1.10.10.10">
    <property type="entry name" value="Winged helix-like DNA-binding domain superfamily/Winged helix DNA-binding domain"/>
    <property type="match status" value="1"/>
</dbReference>
<sequence length="357" mass="38613">MVCMVAPLVAESHPVHRRAGIAPCRPRLSPVLERLRSGQYCIDRCPVQSVWCRFWSKMLPGCGILMPECDELSYACSQIRRTERAMVSTPTIPRGGAMYPPQRQQAITELLLAEGRRVSVGAIADRLRVGAETVRRDLDLLERRGLLRRVRGGAELVESLPFERALAARHADQAAEKRAIADAVIKELPAEGVVVLDSGSLTYVVAERMPTDLPLVVVTNNLPAAALLAGRPKVTVMTLPGMIRGLTQASVDGWTTRRLETVSADLAIVGVNGLTPGLGLTTTNPEEAAVKRAMLLCARRRLVPVVSARIGRNSFCSFASVNEADKIITDPAAAPETVADLRVAGPEVHVVDQDDIT</sequence>
<evidence type="ECO:0000256" key="5">
    <source>
        <dbReference type="ARBA" id="ARBA00024937"/>
    </source>
</evidence>
<dbReference type="InterPro" id="IPR014036">
    <property type="entry name" value="DeoR-like_C"/>
</dbReference>
<dbReference type="Pfam" id="PF08220">
    <property type="entry name" value="HTH_DeoR"/>
    <property type="match status" value="1"/>
</dbReference>
<dbReference type="PRINTS" id="PR00037">
    <property type="entry name" value="HTHLACR"/>
</dbReference>
<feature type="domain" description="HTH deoR-type" evidence="6">
    <location>
        <begin position="101"/>
        <end position="156"/>
    </location>
</feature>
<dbReference type="InterPro" id="IPR001034">
    <property type="entry name" value="DeoR_HTH"/>
</dbReference>
<dbReference type="Pfam" id="PF00455">
    <property type="entry name" value="DeoRC"/>
    <property type="match status" value="1"/>
</dbReference>
<dbReference type="GO" id="GO:0003700">
    <property type="term" value="F:DNA-binding transcription factor activity"/>
    <property type="evidence" value="ECO:0007669"/>
    <property type="project" value="InterPro"/>
</dbReference>
<dbReference type="InterPro" id="IPR037171">
    <property type="entry name" value="NagB/RpiA_transferase-like"/>
</dbReference>
<gene>
    <name evidence="7" type="ORF">FOE78_16510</name>
</gene>
<organism evidence="7 8">
    <name type="scientific">Microlunatus elymi</name>
    <dbReference type="NCBI Taxonomy" id="2596828"/>
    <lineage>
        <taxon>Bacteria</taxon>
        <taxon>Bacillati</taxon>
        <taxon>Actinomycetota</taxon>
        <taxon>Actinomycetes</taxon>
        <taxon>Propionibacteriales</taxon>
        <taxon>Propionibacteriaceae</taxon>
        <taxon>Microlunatus</taxon>
    </lineage>
</organism>
<evidence type="ECO:0000313" key="8">
    <source>
        <dbReference type="Proteomes" id="UP000319263"/>
    </source>
</evidence>
<dbReference type="EMBL" id="CP041692">
    <property type="protein sequence ID" value="QDP97311.1"/>
    <property type="molecule type" value="Genomic_DNA"/>
</dbReference>
<dbReference type="SUPFAM" id="SSF46785">
    <property type="entry name" value="Winged helix' DNA-binding domain"/>
    <property type="match status" value="1"/>
</dbReference>
<comment type="function">
    <text evidence="5">Repressor of the lactose catabolism operon. Galactose-6-phosphate is the inducer.</text>
</comment>
<evidence type="ECO:0000259" key="6">
    <source>
        <dbReference type="PROSITE" id="PS51000"/>
    </source>
</evidence>
<dbReference type="AlphaFoldDB" id="A0A516Q271"/>
<dbReference type="PROSITE" id="PS51000">
    <property type="entry name" value="HTH_DEOR_2"/>
    <property type="match status" value="1"/>
</dbReference>
<dbReference type="SUPFAM" id="SSF100950">
    <property type="entry name" value="NagB/RpiA/CoA transferase-like"/>
    <property type="match status" value="1"/>
</dbReference>
<evidence type="ECO:0000256" key="2">
    <source>
        <dbReference type="ARBA" id="ARBA00022491"/>
    </source>
</evidence>
<dbReference type="SMART" id="SM01134">
    <property type="entry name" value="DeoRC"/>
    <property type="match status" value="1"/>
</dbReference>
<accession>A0A516Q271</accession>
<dbReference type="OrthoDB" id="7688673at2"/>